<dbReference type="EMBL" id="BSYO01000002">
    <property type="protein sequence ID" value="GMH00460.1"/>
    <property type="molecule type" value="Genomic_DNA"/>
</dbReference>
<gene>
    <name evidence="2" type="ORF">Nepgr_002299</name>
</gene>
<proteinExistence type="predicted"/>
<sequence length="209" mass="23290">MTMYETSAMMERESDLMTVIINCKNLYNLSDTSVKKIAIAVVATETSCDIMWTARLDLLGFRGILDLLLDWANAKNTLHPIVCIIDGYEKSKEKQRTTELDDCREAPHIVKPIVWNGLFPLSAKSIEPQMHSGDGTRTKDQQGKGQKSQFFVSVIWLPCGNSPKDDASDEKETNAHGRPAEEPCSCRVLPMKLQATDDNTGKPNAEVDN</sequence>
<name>A0AAD3P7N5_NEPGR</name>
<feature type="region of interest" description="Disordered" evidence="1">
    <location>
        <begin position="162"/>
        <end position="209"/>
    </location>
</feature>
<comment type="caution">
    <text evidence="2">The sequence shown here is derived from an EMBL/GenBank/DDBJ whole genome shotgun (WGS) entry which is preliminary data.</text>
</comment>
<organism evidence="2 3">
    <name type="scientific">Nepenthes gracilis</name>
    <name type="common">Slender pitcher plant</name>
    <dbReference type="NCBI Taxonomy" id="150966"/>
    <lineage>
        <taxon>Eukaryota</taxon>
        <taxon>Viridiplantae</taxon>
        <taxon>Streptophyta</taxon>
        <taxon>Embryophyta</taxon>
        <taxon>Tracheophyta</taxon>
        <taxon>Spermatophyta</taxon>
        <taxon>Magnoliopsida</taxon>
        <taxon>eudicotyledons</taxon>
        <taxon>Gunneridae</taxon>
        <taxon>Pentapetalae</taxon>
        <taxon>Caryophyllales</taxon>
        <taxon>Nepenthaceae</taxon>
        <taxon>Nepenthes</taxon>
    </lineage>
</organism>
<reference evidence="2" key="1">
    <citation type="submission" date="2023-05" db="EMBL/GenBank/DDBJ databases">
        <title>Nepenthes gracilis genome sequencing.</title>
        <authorList>
            <person name="Fukushima K."/>
        </authorList>
    </citation>
    <scope>NUCLEOTIDE SEQUENCE</scope>
    <source>
        <strain evidence="2">SING2019-196</strain>
    </source>
</reference>
<keyword evidence="3" id="KW-1185">Reference proteome</keyword>
<evidence type="ECO:0000313" key="2">
    <source>
        <dbReference type="EMBL" id="GMH00460.1"/>
    </source>
</evidence>
<evidence type="ECO:0000256" key="1">
    <source>
        <dbReference type="SAM" id="MobiDB-lite"/>
    </source>
</evidence>
<feature type="region of interest" description="Disordered" evidence="1">
    <location>
        <begin position="126"/>
        <end position="146"/>
    </location>
</feature>
<protein>
    <submittedName>
        <fullName evidence="2">Uncharacterized protein</fullName>
    </submittedName>
</protein>
<accession>A0AAD3P7N5</accession>
<evidence type="ECO:0000313" key="3">
    <source>
        <dbReference type="Proteomes" id="UP001279734"/>
    </source>
</evidence>
<dbReference type="Proteomes" id="UP001279734">
    <property type="component" value="Unassembled WGS sequence"/>
</dbReference>
<feature type="compositionally biased region" description="Basic and acidic residues" evidence="1">
    <location>
        <begin position="163"/>
        <end position="181"/>
    </location>
</feature>
<dbReference type="AlphaFoldDB" id="A0AAD3P7N5"/>